<organism evidence="2 3">
    <name type="scientific">Plasmodium ovale curtisi</name>
    <dbReference type="NCBI Taxonomy" id="864141"/>
    <lineage>
        <taxon>Eukaryota</taxon>
        <taxon>Sar</taxon>
        <taxon>Alveolata</taxon>
        <taxon>Apicomplexa</taxon>
        <taxon>Aconoidasida</taxon>
        <taxon>Haemosporida</taxon>
        <taxon>Plasmodiidae</taxon>
        <taxon>Plasmodium</taxon>
        <taxon>Plasmodium (Plasmodium)</taxon>
    </lineage>
</organism>
<protein>
    <submittedName>
        <fullName evidence="2">PIR Superfamily Protein</fullName>
    </submittedName>
</protein>
<dbReference type="Pfam" id="PF05795">
    <property type="entry name" value="Plasmodium_Vir"/>
    <property type="match status" value="2"/>
</dbReference>
<dbReference type="InterPro" id="IPR008780">
    <property type="entry name" value="Plasmodium_Vir"/>
</dbReference>
<dbReference type="AlphaFoldDB" id="A0A1A8XED1"/>
<sequence>MITNCKEETEVPSCKTYYLLSNQNGDSGKFNDECHSLQEKFPYSGISGQCKKLADNLVNFCSNDEKNYPLNYNCEFLHHWLFNDIIHNLNITTTGERNGVKSQFYYTWKNIVHKLACENKCEPIWMLFKSLTLEELSFRKDMYEYIYNYENFDKITTSEKICNKLSTYLPTMLEKYANFKSSCQATTKKCLHDAKSLEDYNPEKLCQRFECKQVELCSKYIDVGLENSHLGGNGISAGVESANNKDAEAVTSVEEFETSTIMTTLGPSLLGLFIISFISFKFTPIRSWLNKQILKRRNIEEYIDEDGNNEVLNDYFNLENGESEKNRYGIVYHSTENIGDYNI</sequence>
<name>A0A1A8XED1_PLAOA</name>
<accession>A0A1A8XED1</accession>
<proteinExistence type="predicted"/>
<dbReference type="EMBL" id="FLQV01003680">
    <property type="protein sequence ID" value="SBT02705.1"/>
    <property type="molecule type" value="Genomic_DNA"/>
</dbReference>
<evidence type="ECO:0000313" key="4">
    <source>
        <dbReference type="Proteomes" id="UP000078560"/>
    </source>
</evidence>
<reference evidence="3 4" key="2">
    <citation type="submission" date="2016-05" db="EMBL/GenBank/DDBJ databases">
        <authorList>
            <person name="Naeem Raeece"/>
        </authorList>
    </citation>
    <scope>NUCLEOTIDE SEQUENCE [LARGE SCALE GENOMIC DNA]</scope>
</reference>
<dbReference type="Proteomes" id="UP000078560">
    <property type="component" value="Unassembled WGS sequence"/>
</dbReference>
<evidence type="ECO:0000313" key="2">
    <source>
        <dbReference type="EMBL" id="SBT02705.1"/>
    </source>
</evidence>
<gene>
    <name evidence="2" type="ORF">POVCU1_079860</name>
    <name evidence="1" type="ORF">POVCU2_0074750</name>
</gene>
<evidence type="ECO:0000313" key="1">
    <source>
        <dbReference type="EMBL" id="SBS92552.1"/>
    </source>
</evidence>
<evidence type="ECO:0000313" key="3">
    <source>
        <dbReference type="Proteomes" id="UP000078546"/>
    </source>
</evidence>
<dbReference type="Proteomes" id="UP000078546">
    <property type="component" value="Unassembled WGS sequence"/>
</dbReference>
<dbReference type="EMBL" id="FLQU01001314">
    <property type="protein sequence ID" value="SBS92552.1"/>
    <property type="molecule type" value="Genomic_DNA"/>
</dbReference>
<reference evidence="2" key="1">
    <citation type="submission" date="2016-05" db="EMBL/GenBank/DDBJ databases">
        <authorList>
            <person name="Lavstsen T."/>
            <person name="Jespersen J.S."/>
        </authorList>
    </citation>
    <scope>NUCLEOTIDE SEQUENCE [LARGE SCALE GENOMIC DNA]</scope>
</reference>